<dbReference type="Pfam" id="PF00593">
    <property type="entry name" value="TonB_dep_Rec_b-barrel"/>
    <property type="match status" value="1"/>
</dbReference>
<evidence type="ECO:0000256" key="4">
    <source>
        <dbReference type="RuleBase" id="RU003357"/>
    </source>
</evidence>
<accession>A0ABU9ECI7</accession>
<dbReference type="EMBL" id="JBBHLI010000011">
    <property type="protein sequence ID" value="MEK9502442.1"/>
    <property type="molecule type" value="Genomic_DNA"/>
</dbReference>
<keyword evidence="3" id="KW-0998">Cell outer membrane</keyword>
<sequence length="898" mass="98249">MPTPYPPRIAPARGIVLLAVLALVTALAGLLSPLTAQQTAVTGLVRDDVGNPLPGATVRLEGEDGRTSVGDADGAFRFVGVAPGEYTLSATYLGYSAASATVTVMAGATSTAVLVMQPAPLEVEGITTYGELTRGQAQALNAQKNSPNLKYVISEELFDLYPDINAAETVQRLPGVSIARDQGEGRFVQVRGLGEQFNSLTVNGVRLPSIGRGSERAVELDIVPSSMVEEISVTKALRPDMDGDALGGTVDMVYKRPGSEPFLHLDLGGGLNDQQSEIDSWGQGIVSVSGNAGTRFADDRLGILVAGSYHDTERGSLFESWRYVEDEGGELSRHRTTDYDVGRKNMGLLSSLDLQYSDTGELTFAVNWQHYLEDEIRRLAIYNIGPLTEQRFTGNRVREQDMLFAQLAGDQQFGRARLEFQGSWSQGEEDWPDITEFRWTRSNPMLAGLSDAEIDDLGAMSTFNGVDAPLTLDYAYFYPTSVESGQQSAGADLTVLAGGSGNSSFKVGGRFTSADRTYLFSSVRSTPTDPSTFTIEGGTFGLPEVKFDDPEIGQLGLSSPLTPADPRTNASSYEAEERTLAGYLMNTTDWSDRFTTMVGVRVERTSHDYLQFSTGNEGEGSYTSVLPSAHGIVRLDPNSQVRFAVSRGLSRPSFRSLVPVDVVDEEDLEISRGNPELEPTTAWSFDLMFERYGNQLGFLSGGLFYKKLQDPIAGGSYTESVGGTQYTVFQPLNGGSATVYGFEVAAYQRLSALGLPLFRHLALNANYTWNHSEADFGSEREREYPLPNSPEHTGNLSLIYENPNAGFTTVVAGNYRSYMWEKFEGGQLHNDIWTGSEFHLDVSMRKDWTRGLSTYLQLNNLTNESDREIQGEPSESFSRIHERESYSWWATLGVRVTR</sequence>
<dbReference type="InterPro" id="IPR037066">
    <property type="entry name" value="Plug_dom_sf"/>
</dbReference>
<keyword evidence="4" id="KW-0798">TonB box</keyword>
<evidence type="ECO:0000256" key="2">
    <source>
        <dbReference type="ARBA" id="ARBA00023136"/>
    </source>
</evidence>
<dbReference type="InterPro" id="IPR013784">
    <property type="entry name" value="Carb-bd-like_fold"/>
</dbReference>
<comment type="subcellular location">
    <subcellularLocation>
        <location evidence="1 4">Cell outer membrane</location>
    </subcellularLocation>
</comment>
<protein>
    <submittedName>
        <fullName evidence="7">TonB-dependent receptor</fullName>
    </submittedName>
</protein>
<gene>
    <name evidence="7" type="ORF">WI372_15720</name>
</gene>
<keyword evidence="2 4" id="KW-0472">Membrane</keyword>
<comment type="similarity">
    <text evidence="4">Belongs to the TonB-dependent receptor family.</text>
</comment>
<dbReference type="InterPro" id="IPR000531">
    <property type="entry name" value="Beta-barrel_TonB"/>
</dbReference>
<evidence type="ECO:0000313" key="7">
    <source>
        <dbReference type="EMBL" id="MEK9502442.1"/>
    </source>
</evidence>
<evidence type="ECO:0000256" key="1">
    <source>
        <dbReference type="ARBA" id="ARBA00004442"/>
    </source>
</evidence>
<dbReference type="InterPro" id="IPR036942">
    <property type="entry name" value="Beta-barrel_TonB_sf"/>
</dbReference>
<dbReference type="SUPFAM" id="SSF56935">
    <property type="entry name" value="Porins"/>
    <property type="match status" value="1"/>
</dbReference>
<feature type="domain" description="TonB-dependent receptor plug" evidence="6">
    <location>
        <begin position="144"/>
        <end position="249"/>
    </location>
</feature>
<dbReference type="Proteomes" id="UP001484239">
    <property type="component" value="Unassembled WGS sequence"/>
</dbReference>
<reference evidence="7 8" key="1">
    <citation type="submission" date="2024-02" db="EMBL/GenBank/DDBJ databases">
        <title>A novel Gemmatimonadota bacterium.</title>
        <authorList>
            <person name="Du Z.-J."/>
            <person name="Ye Y.-Q."/>
        </authorList>
    </citation>
    <scope>NUCLEOTIDE SEQUENCE [LARGE SCALE GENOMIC DNA]</scope>
    <source>
        <strain evidence="7 8">DH-20</strain>
    </source>
</reference>
<dbReference type="Pfam" id="PF07715">
    <property type="entry name" value="Plug"/>
    <property type="match status" value="1"/>
</dbReference>
<comment type="caution">
    <text evidence="7">The sequence shown here is derived from an EMBL/GenBank/DDBJ whole genome shotgun (WGS) entry which is preliminary data.</text>
</comment>
<dbReference type="Gene3D" id="2.170.130.10">
    <property type="entry name" value="TonB-dependent receptor, plug domain"/>
    <property type="match status" value="1"/>
</dbReference>
<dbReference type="RefSeq" id="WP_405283925.1">
    <property type="nucleotide sequence ID" value="NZ_CP144380.1"/>
</dbReference>
<evidence type="ECO:0000256" key="3">
    <source>
        <dbReference type="ARBA" id="ARBA00023237"/>
    </source>
</evidence>
<dbReference type="Gene3D" id="2.60.40.1120">
    <property type="entry name" value="Carboxypeptidase-like, regulatory domain"/>
    <property type="match status" value="1"/>
</dbReference>
<dbReference type="NCBIfam" id="TIGR01782">
    <property type="entry name" value="TonB-Xanth-Caul"/>
    <property type="match status" value="1"/>
</dbReference>
<evidence type="ECO:0000313" key="8">
    <source>
        <dbReference type="Proteomes" id="UP001484239"/>
    </source>
</evidence>
<dbReference type="InterPro" id="IPR012910">
    <property type="entry name" value="Plug_dom"/>
</dbReference>
<keyword evidence="7" id="KW-0675">Receptor</keyword>
<dbReference type="Pfam" id="PF13620">
    <property type="entry name" value="CarboxypepD_reg"/>
    <property type="match status" value="1"/>
</dbReference>
<dbReference type="PANTHER" id="PTHR40980">
    <property type="entry name" value="PLUG DOMAIN-CONTAINING PROTEIN"/>
    <property type="match status" value="1"/>
</dbReference>
<keyword evidence="8" id="KW-1185">Reference proteome</keyword>
<dbReference type="Gene3D" id="2.40.170.20">
    <property type="entry name" value="TonB-dependent receptor, beta-barrel domain"/>
    <property type="match status" value="1"/>
</dbReference>
<dbReference type="SUPFAM" id="SSF49452">
    <property type="entry name" value="Starch-binding domain-like"/>
    <property type="match status" value="1"/>
</dbReference>
<evidence type="ECO:0000259" key="5">
    <source>
        <dbReference type="Pfam" id="PF00593"/>
    </source>
</evidence>
<name>A0ABU9ECI7_9BACT</name>
<organism evidence="7 8">
    <name type="scientific">Gaopeijia maritima</name>
    <dbReference type="NCBI Taxonomy" id="3119007"/>
    <lineage>
        <taxon>Bacteria</taxon>
        <taxon>Pseudomonadati</taxon>
        <taxon>Gemmatimonadota</taxon>
        <taxon>Longimicrobiia</taxon>
        <taxon>Gaopeijiales</taxon>
        <taxon>Gaopeijiaceae</taxon>
        <taxon>Gaopeijia</taxon>
    </lineage>
</organism>
<dbReference type="InterPro" id="IPR010104">
    <property type="entry name" value="TonB_rcpt_bac"/>
</dbReference>
<feature type="domain" description="TonB-dependent receptor-like beta-barrel" evidence="5">
    <location>
        <begin position="480"/>
        <end position="861"/>
    </location>
</feature>
<evidence type="ECO:0000259" key="6">
    <source>
        <dbReference type="Pfam" id="PF07715"/>
    </source>
</evidence>
<proteinExistence type="inferred from homology"/>
<dbReference type="CDD" id="cd01347">
    <property type="entry name" value="ligand_gated_channel"/>
    <property type="match status" value="1"/>
</dbReference>
<dbReference type="PANTHER" id="PTHR40980:SF4">
    <property type="entry name" value="TONB-DEPENDENT RECEPTOR-LIKE BETA-BARREL DOMAIN-CONTAINING PROTEIN"/>
    <property type="match status" value="1"/>
</dbReference>